<organism evidence="1 2">
    <name type="scientific">Paenibacillus ginsengarvi</name>
    <dbReference type="NCBI Taxonomy" id="400777"/>
    <lineage>
        <taxon>Bacteria</taxon>
        <taxon>Bacillati</taxon>
        <taxon>Bacillota</taxon>
        <taxon>Bacilli</taxon>
        <taxon>Bacillales</taxon>
        <taxon>Paenibacillaceae</taxon>
        <taxon>Paenibacillus</taxon>
    </lineage>
</organism>
<evidence type="ECO:0008006" key="3">
    <source>
        <dbReference type="Google" id="ProtNLM"/>
    </source>
</evidence>
<keyword evidence="2" id="KW-1185">Reference proteome</keyword>
<dbReference type="AlphaFoldDB" id="A0A3B0CVE0"/>
<accession>A0A3B0CVE0</accession>
<dbReference type="RefSeq" id="WP_120745474.1">
    <property type="nucleotide sequence ID" value="NZ_RBAH01000001.1"/>
</dbReference>
<gene>
    <name evidence="1" type="ORF">D7M11_02070</name>
</gene>
<proteinExistence type="predicted"/>
<sequence length="147" mass="16983">MEPVNEPFGNTANLDSQQIEDIWHKADCSRGDEAHLRNDIFDVINSHNELLEELNRIQSIQQEREPVRWFAGLMESRLLENDYKGGWGPENCSMDFLSEQMDRKCRRYVGLNGSGDTPEGFINTLADIANYAMMLADRMRRVGEERT</sequence>
<reference evidence="1 2" key="1">
    <citation type="journal article" date="2007" name="Int. J. Syst. Evol. Microbiol.">
        <title>Paenibacillus ginsengarvi sp. nov., isolated from soil from ginseng cultivation.</title>
        <authorList>
            <person name="Yoon M.H."/>
            <person name="Ten L.N."/>
            <person name="Im W.T."/>
        </authorList>
    </citation>
    <scope>NUCLEOTIDE SEQUENCE [LARGE SCALE GENOMIC DNA]</scope>
    <source>
        <strain evidence="1 2">KCTC 13059</strain>
    </source>
</reference>
<name>A0A3B0CVE0_9BACL</name>
<dbReference type="EMBL" id="RBAH01000001">
    <property type="protein sequence ID" value="RKN86767.1"/>
    <property type="molecule type" value="Genomic_DNA"/>
</dbReference>
<protein>
    <recommendedName>
        <fullName evidence="3">Nucleotide modification associated domain-containing protein</fullName>
    </recommendedName>
</protein>
<evidence type="ECO:0000313" key="2">
    <source>
        <dbReference type="Proteomes" id="UP000282311"/>
    </source>
</evidence>
<dbReference type="OrthoDB" id="2663315at2"/>
<evidence type="ECO:0000313" key="1">
    <source>
        <dbReference type="EMBL" id="RKN86767.1"/>
    </source>
</evidence>
<comment type="caution">
    <text evidence="1">The sequence shown here is derived from an EMBL/GenBank/DDBJ whole genome shotgun (WGS) entry which is preliminary data.</text>
</comment>
<dbReference type="Proteomes" id="UP000282311">
    <property type="component" value="Unassembled WGS sequence"/>
</dbReference>